<dbReference type="Proteomes" id="UP000799766">
    <property type="component" value="Unassembled WGS sequence"/>
</dbReference>
<dbReference type="EMBL" id="MU001679">
    <property type="protein sequence ID" value="KAF2458032.1"/>
    <property type="molecule type" value="Genomic_DNA"/>
</dbReference>
<organism evidence="1 2">
    <name type="scientific">Lineolata rhizophorae</name>
    <dbReference type="NCBI Taxonomy" id="578093"/>
    <lineage>
        <taxon>Eukaryota</taxon>
        <taxon>Fungi</taxon>
        <taxon>Dikarya</taxon>
        <taxon>Ascomycota</taxon>
        <taxon>Pezizomycotina</taxon>
        <taxon>Dothideomycetes</taxon>
        <taxon>Dothideomycetes incertae sedis</taxon>
        <taxon>Lineolatales</taxon>
        <taxon>Lineolataceae</taxon>
        <taxon>Lineolata</taxon>
    </lineage>
</organism>
<dbReference type="OrthoDB" id="10250130at2759"/>
<proteinExistence type="predicted"/>
<reference evidence="1" key="1">
    <citation type="journal article" date="2020" name="Stud. Mycol.">
        <title>101 Dothideomycetes genomes: a test case for predicting lifestyles and emergence of pathogens.</title>
        <authorList>
            <person name="Haridas S."/>
            <person name="Albert R."/>
            <person name="Binder M."/>
            <person name="Bloem J."/>
            <person name="Labutti K."/>
            <person name="Salamov A."/>
            <person name="Andreopoulos B."/>
            <person name="Baker S."/>
            <person name="Barry K."/>
            <person name="Bills G."/>
            <person name="Bluhm B."/>
            <person name="Cannon C."/>
            <person name="Castanera R."/>
            <person name="Culley D."/>
            <person name="Daum C."/>
            <person name="Ezra D."/>
            <person name="Gonzalez J."/>
            <person name="Henrissat B."/>
            <person name="Kuo A."/>
            <person name="Liang C."/>
            <person name="Lipzen A."/>
            <person name="Lutzoni F."/>
            <person name="Magnuson J."/>
            <person name="Mondo S."/>
            <person name="Nolan M."/>
            <person name="Ohm R."/>
            <person name="Pangilinan J."/>
            <person name="Park H.-J."/>
            <person name="Ramirez L."/>
            <person name="Alfaro M."/>
            <person name="Sun H."/>
            <person name="Tritt A."/>
            <person name="Yoshinaga Y."/>
            <person name="Zwiers L.-H."/>
            <person name="Turgeon B."/>
            <person name="Goodwin S."/>
            <person name="Spatafora J."/>
            <person name="Crous P."/>
            <person name="Grigoriev I."/>
        </authorList>
    </citation>
    <scope>NUCLEOTIDE SEQUENCE</scope>
    <source>
        <strain evidence="1">ATCC 16933</strain>
    </source>
</reference>
<dbReference type="AlphaFoldDB" id="A0A6A6P2S7"/>
<name>A0A6A6P2S7_9PEZI</name>
<evidence type="ECO:0000313" key="2">
    <source>
        <dbReference type="Proteomes" id="UP000799766"/>
    </source>
</evidence>
<accession>A0A6A6P2S7</accession>
<gene>
    <name evidence="1" type="ORF">BDY21DRAFT_343443</name>
</gene>
<keyword evidence="2" id="KW-1185">Reference proteome</keyword>
<sequence length="110" mass="12143">MALDDIWAVQLPPENVTAAKIKDRMREGLRQETRQEKWAEVKYRYVNGPDEDVSTVRRSEGSEAEKGCGRRAMFAAARGTEVDGASVVVWGGVDARGKVADDGWMVTVSN</sequence>
<evidence type="ECO:0000313" key="1">
    <source>
        <dbReference type="EMBL" id="KAF2458032.1"/>
    </source>
</evidence>
<protein>
    <submittedName>
        <fullName evidence="1">Uncharacterized protein</fullName>
    </submittedName>
</protein>